<evidence type="ECO:0000256" key="1">
    <source>
        <dbReference type="ARBA" id="ARBA00004141"/>
    </source>
</evidence>
<feature type="transmembrane region" description="Helical" evidence="7">
    <location>
        <begin position="162"/>
        <end position="185"/>
    </location>
</feature>
<evidence type="ECO:0000313" key="10">
    <source>
        <dbReference type="Ensembl" id="ENSCCNP00000009278.1"/>
    </source>
</evidence>
<feature type="transmembrane region" description="Helical" evidence="7">
    <location>
        <begin position="42"/>
        <end position="63"/>
    </location>
</feature>
<dbReference type="Pfam" id="PF01529">
    <property type="entry name" value="DHHC"/>
    <property type="match status" value="1"/>
</dbReference>
<comment type="domain">
    <text evidence="7">The DHHC domain is required for palmitoyltransferase activity.</text>
</comment>
<evidence type="ECO:0000256" key="8">
    <source>
        <dbReference type="SAM" id="MobiDB-lite"/>
    </source>
</evidence>
<keyword evidence="4 7" id="KW-1133">Transmembrane helix</keyword>
<dbReference type="GO" id="GO:0019706">
    <property type="term" value="F:protein-cysteine S-palmitoyltransferase activity"/>
    <property type="evidence" value="ECO:0007669"/>
    <property type="project" value="UniProtKB-EC"/>
</dbReference>
<proteinExistence type="inferred from homology"/>
<evidence type="ECO:0000256" key="6">
    <source>
        <dbReference type="ARBA" id="ARBA00023315"/>
    </source>
</evidence>
<dbReference type="PANTHER" id="PTHR12246">
    <property type="entry name" value="PALMITOYLTRANSFERASE ZDHHC16"/>
    <property type="match status" value="1"/>
</dbReference>
<sequence>QQPCGSRGTREALENVTPPLRATWPRPPMPRPPRRVWFVRDLLGVACAVSTWVLVLGAARILLQELLLPSADVAYCVANGAFFHLLATLGLVSHVRTMLTDPGSVVPGDPPLPDALSICPCCSCVRPESTHHCRVCRRCIRKMDHHCPWVNNCVDEDNQKSFVLFTMYITLASLHLLLLLGLVVLRSHDGPIIFLFLVALNGLLFASLMFGTQMFAICVGRTRMEQLRAKKRPWGKGSKWANFKVIFGHRVSLDWLSPFASPEPRRARLRKCEPERRLGNTM</sequence>
<dbReference type="Ensembl" id="ENSCCNT00000012224.1">
    <property type="protein sequence ID" value="ENSCCNP00000009278.1"/>
    <property type="gene ID" value="ENSCCNG00000009796.1"/>
</dbReference>
<dbReference type="GO" id="GO:0016020">
    <property type="term" value="C:membrane"/>
    <property type="evidence" value="ECO:0007669"/>
    <property type="project" value="UniProtKB-SubCell"/>
</dbReference>
<comment type="similarity">
    <text evidence="7">Belongs to the DHHC palmitoyltransferase family.</text>
</comment>
<reference evidence="10" key="1">
    <citation type="submission" date="2023-09" db="UniProtKB">
        <authorList>
            <consortium name="Ensembl"/>
        </authorList>
    </citation>
    <scope>IDENTIFICATION</scope>
</reference>
<dbReference type="AlphaFoldDB" id="A0A8C0WDZ9"/>
<keyword evidence="5 7" id="KW-0472">Membrane</keyword>
<feature type="region of interest" description="Disordered" evidence="8">
    <location>
        <begin position="1"/>
        <end position="26"/>
    </location>
</feature>
<evidence type="ECO:0000259" key="9">
    <source>
        <dbReference type="Pfam" id="PF01529"/>
    </source>
</evidence>
<keyword evidence="2 7" id="KW-0808">Transferase</keyword>
<keyword evidence="3 7" id="KW-0812">Transmembrane</keyword>
<comment type="catalytic activity">
    <reaction evidence="7">
        <text>L-cysteinyl-[protein] + hexadecanoyl-CoA = S-hexadecanoyl-L-cysteinyl-[protein] + CoA</text>
        <dbReference type="Rhea" id="RHEA:36683"/>
        <dbReference type="Rhea" id="RHEA-COMP:10131"/>
        <dbReference type="Rhea" id="RHEA-COMP:11032"/>
        <dbReference type="ChEBI" id="CHEBI:29950"/>
        <dbReference type="ChEBI" id="CHEBI:57287"/>
        <dbReference type="ChEBI" id="CHEBI:57379"/>
        <dbReference type="ChEBI" id="CHEBI:74151"/>
        <dbReference type="EC" id="2.3.1.225"/>
    </reaction>
</comment>
<dbReference type="EC" id="2.3.1.225" evidence="7"/>
<evidence type="ECO:0000256" key="3">
    <source>
        <dbReference type="ARBA" id="ARBA00022692"/>
    </source>
</evidence>
<evidence type="ECO:0000256" key="5">
    <source>
        <dbReference type="ARBA" id="ARBA00023136"/>
    </source>
</evidence>
<accession>A0A8C0WDZ9</accession>
<evidence type="ECO:0000256" key="7">
    <source>
        <dbReference type="RuleBase" id="RU079119"/>
    </source>
</evidence>
<evidence type="ECO:0000256" key="4">
    <source>
        <dbReference type="ARBA" id="ARBA00022989"/>
    </source>
</evidence>
<feature type="transmembrane region" description="Helical" evidence="7">
    <location>
        <begin position="192"/>
        <end position="216"/>
    </location>
</feature>
<feature type="transmembrane region" description="Helical" evidence="7">
    <location>
        <begin position="75"/>
        <end position="95"/>
    </location>
</feature>
<protein>
    <recommendedName>
        <fullName evidence="7">Palmitoyltransferase</fullName>
        <ecNumber evidence="7">2.3.1.225</ecNumber>
    </recommendedName>
</protein>
<name>A0A8C0WDZ9_CASCN</name>
<organism evidence="10">
    <name type="scientific">Castor canadensis</name>
    <name type="common">American beaver</name>
    <dbReference type="NCBI Taxonomy" id="51338"/>
    <lineage>
        <taxon>Eukaryota</taxon>
        <taxon>Metazoa</taxon>
        <taxon>Chordata</taxon>
        <taxon>Craniata</taxon>
        <taxon>Vertebrata</taxon>
        <taxon>Euteleostomi</taxon>
        <taxon>Mammalia</taxon>
        <taxon>Eutheria</taxon>
        <taxon>Euarchontoglires</taxon>
        <taxon>Glires</taxon>
        <taxon>Rodentia</taxon>
        <taxon>Castorimorpha</taxon>
        <taxon>Castoridae</taxon>
        <taxon>Castor</taxon>
    </lineage>
</organism>
<dbReference type="PROSITE" id="PS50216">
    <property type="entry name" value="DHHC"/>
    <property type="match status" value="1"/>
</dbReference>
<feature type="domain" description="Palmitoyltransferase DHHC" evidence="9">
    <location>
        <begin position="116"/>
        <end position="228"/>
    </location>
</feature>
<dbReference type="InterPro" id="IPR001594">
    <property type="entry name" value="Palmitoyltrfase_DHHC"/>
</dbReference>
<keyword evidence="6 7" id="KW-0012">Acyltransferase</keyword>
<evidence type="ECO:0000256" key="2">
    <source>
        <dbReference type="ARBA" id="ARBA00022679"/>
    </source>
</evidence>
<comment type="subcellular location">
    <subcellularLocation>
        <location evidence="1">Membrane</location>
        <topology evidence="1">Multi-pass membrane protein</topology>
    </subcellularLocation>
</comment>
<dbReference type="InterPro" id="IPR039859">
    <property type="entry name" value="PFA4/ZDH16/20/ERF2-like"/>
</dbReference>